<feature type="chain" id="PRO_5043597244" description="Phytocyanin domain-containing protein" evidence="3">
    <location>
        <begin position="19"/>
        <end position="174"/>
    </location>
</feature>
<dbReference type="PANTHER" id="PTHR33021">
    <property type="entry name" value="BLUE COPPER PROTEIN"/>
    <property type="match status" value="1"/>
</dbReference>
<dbReference type="PROSITE" id="PS51485">
    <property type="entry name" value="PHYTOCYANIN"/>
    <property type="match status" value="1"/>
</dbReference>
<organism evidence="5 6">
    <name type="scientific">Erythroxylum novogranatense</name>
    <dbReference type="NCBI Taxonomy" id="1862640"/>
    <lineage>
        <taxon>Eukaryota</taxon>
        <taxon>Viridiplantae</taxon>
        <taxon>Streptophyta</taxon>
        <taxon>Embryophyta</taxon>
        <taxon>Tracheophyta</taxon>
        <taxon>Spermatophyta</taxon>
        <taxon>Magnoliopsida</taxon>
        <taxon>eudicotyledons</taxon>
        <taxon>Gunneridae</taxon>
        <taxon>Pentapetalae</taxon>
        <taxon>rosids</taxon>
        <taxon>fabids</taxon>
        <taxon>Malpighiales</taxon>
        <taxon>Erythroxylaceae</taxon>
        <taxon>Erythroxylum</taxon>
    </lineage>
</organism>
<dbReference type="Gene3D" id="2.60.40.420">
    <property type="entry name" value="Cupredoxins - blue copper proteins"/>
    <property type="match status" value="1"/>
</dbReference>
<dbReference type="InterPro" id="IPR039391">
    <property type="entry name" value="Phytocyanin-like"/>
</dbReference>
<feature type="signal peptide" evidence="3">
    <location>
        <begin position="1"/>
        <end position="18"/>
    </location>
</feature>
<keyword evidence="2" id="KW-0325">Glycoprotein</keyword>
<dbReference type="SUPFAM" id="SSF49503">
    <property type="entry name" value="Cupredoxins"/>
    <property type="match status" value="1"/>
</dbReference>
<accession>A0AAV8SZ49</accession>
<protein>
    <recommendedName>
        <fullName evidence="4">Phytocyanin domain-containing protein</fullName>
    </recommendedName>
</protein>
<sequence>MAIAKVLMALTIVSASLSADPVGAQVQHLVGGDRGWDPLNNFASWSASRVFRVGDKIWFSYSAAHGEIVELKTKEEYKSCNVSNPIRMYTDGINSVPLDGEGIRYFASSNTESCKNGLKLHVEVQPQGTLDKQKVHSSDGSALAAAGPTPSDSTHLIASFVLLVAGLGLCFMSI</sequence>
<feature type="domain" description="Phytocyanin" evidence="4">
    <location>
        <begin position="26"/>
        <end position="126"/>
    </location>
</feature>
<evidence type="ECO:0000256" key="2">
    <source>
        <dbReference type="ARBA" id="ARBA00023180"/>
    </source>
</evidence>
<reference evidence="5 6" key="1">
    <citation type="submission" date="2021-09" db="EMBL/GenBank/DDBJ databases">
        <title>Genomic insights and catalytic innovation underlie evolution of tropane alkaloids biosynthesis.</title>
        <authorList>
            <person name="Wang Y.-J."/>
            <person name="Tian T."/>
            <person name="Huang J.-P."/>
            <person name="Huang S.-X."/>
        </authorList>
    </citation>
    <scope>NUCLEOTIDE SEQUENCE [LARGE SCALE GENOMIC DNA]</scope>
    <source>
        <strain evidence="5">KIB-2018</strain>
        <tissue evidence="5">Leaf</tissue>
    </source>
</reference>
<dbReference type="InterPro" id="IPR008972">
    <property type="entry name" value="Cupredoxin"/>
</dbReference>
<keyword evidence="6" id="KW-1185">Reference proteome</keyword>
<dbReference type="Proteomes" id="UP001159364">
    <property type="component" value="Linkage Group LG07"/>
</dbReference>
<evidence type="ECO:0000256" key="3">
    <source>
        <dbReference type="SAM" id="SignalP"/>
    </source>
</evidence>
<dbReference type="InterPro" id="IPR003245">
    <property type="entry name" value="Phytocyanin_dom"/>
</dbReference>
<keyword evidence="1" id="KW-1015">Disulfide bond</keyword>
<comment type="caution">
    <text evidence="5">The sequence shown here is derived from an EMBL/GenBank/DDBJ whole genome shotgun (WGS) entry which is preliminary data.</text>
</comment>
<dbReference type="GO" id="GO:0009055">
    <property type="term" value="F:electron transfer activity"/>
    <property type="evidence" value="ECO:0007669"/>
    <property type="project" value="InterPro"/>
</dbReference>
<keyword evidence="3" id="KW-0732">Signal</keyword>
<evidence type="ECO:0000259" key="4">
    <source>
        <dbReference type="PROSITE" id="PS51485"/>
    </source>
</evidence>
<name>A0AAV8SZ49_9ROSI</name>
<gene>
    <name evidence="5" type="ORF">K2173_009847</name>
</gene>
<dbReference type="AlphaFoldDB" id="A0AAV8SZ49"/>
<dbReference type="PANTHER" id="PTHR33021:SF31">
    <property type="entry name" value="OS02G0720100 PROTEIN"/>
    <property type="match status" value="1"/>
</dbReference>
<evidence type="ECO:0000313" key="5">
    <source>
        <dbReference type="EMBL" id="KAJ8759746.1"/>
    </source>
</evidence>
<proteinExistence type="predicted"/>
<dbReference type="GO" id="GO:0005886">
    <property type="term" value="C:plasma membrane"/>
    <property type="evidence" value="ECO:0007669"/>
    <property type="project" value="TreeGrafter"/>
</dbReference>
<evidence type="ECO:0000256" key="1">
    <source>
        <dbReference type="ARBA" id="ARBA00023157"/>
    </source>
</evidence>
<dbReference type="CDD" id="cd04216">
    <property type="entry name" value="Phytocyanin"/>
    <property type="match status" value="1"/>
</dbReference>
<evidence type="ECO:0000313" key="6">
    <source>
        <dbReference type="Proteomes" id="UP001159364"/>
    </source>
</evidence>
<dbReference type="EMBL" id="JAIWQS010000007">
    <property type="protein sequence ID" value="KAJ8759746.1"/>
    <property type="molecule type" value="Genomic_DNA"/>
</dbReference>
<dbReference type="FunFam" id="2.60.40.420:FF:000034">
    <property type="entry name" value="Cupredoxin superfamily protein"/>
    <property type="match status" value="1"/>
</dbReference>
<dbReference type="Pfam" id="PF02298">
    <property type="entry name" value="Cu_bind_like"/>
    <property type="match status" value="1"/>
</dbReference>